<accession>A0A1T5B1C3</accession>
<evidence type="ECO:0000313" key="1">
    <source>
        <dbReference type="EMBL" id="SKB41048.1"/>
    </source>
</evidence>
<gene>
    <name evidence="1" type="ORF">SAMN05661099_1198</name>
</gene>
<keyword evidence="2" id="KW-1185">Reference proteome</keyword>
<dbReference type="EMBL" id="FUYR01000001">
    <property type="protein sequence ID" value="SKB41048.1"/>
    <property type="molecule type" value="Genomic_DNA"/>
</dbReference>
<dbReference type="NCBIfam" id="TIGR04141">
    <property type="entry name" value="TIGR04141 family sporadically distributed protein"/>
    <property type="match status" value="1"/>
</dbReference>
<dbReference type="InterPro" id="IPR026487">
    <property type="entry name" value="CHP04141"/>
</dbReference>
<evidence type="ECO:0000313" key="2">
    <source>
        <dbReference type="Proteomes" id="UP000189981"/>
    </source>
</evidence>
<name>A0A1T5B1C3_9SPHI</name>
<dbReference type="Pfam" id="PF19614">
    <property type="entry name" value="DUF6119"/>
    <property type="match status" value="1"/>
</dbReference>
<dbReference type="OrthoDB" id="6401683at2"/>
<protein>
    <submittedName>
        <fullName evidence="1">Sporadically distributed protein, TIGR04141 family</fullName>
    </submittedName>
</protein>
<dbReference type="RefSeq" id="WP_079701705.1">
    <property type="nucleotide sequence ID" value="NZ_FUYR01000001.1"/>
</dbReference>
<dbReference type="Proteomes" id="UP000189981">
    <property type="component" value="Unassembled WGS sequence"/>
</dbReference>
<reference evidence="2" key="1">
    <citation type="submission" date="2017-02" db="EMBL/GenBank/DDBJ databases">
        <authorList>
            <person name="Varghese N."/>
            <person name="Submissions S."/>
        </authorList>
    </citation>
    <scope>NUCLEOTIDE SEQUENCE [LARGE SCALE GENOMIC DNA]</scope>
    <source>
        <strain evidence="2">DSM 22385</strain>
    </source>
</reference>
<proteinExistence type="predicted"/>
<sequence>MTEINNDDKKIYNLSIYLLKESVENFEDALKYKPKYIFEIKEDLEIDGIICLGDEKTSVPHWLELLQEGIDQTLPDFSNTSNRALILISFEARIFAIPFGYGKSMLKDDVIDRDVALKTALNMINSDSLRSLDRANLDNLGVMTKTQSSAKGKQENFNVDPVRDLLKGVTGGTDADKMVLGPNVTGSEGISINPSIEFADIISIIEKINESAASLKYKAKFGWIDNLKQAKDPLVIDALQVELLKDLKAKDSDKIVLTPNAFIEWEVFEGVSFTPKGSLYQDFNIETFYEVSEREITEDWEHFQNFRIYFKYSNSEVRENMPIWRCINYETTYNGFLFVFMGGNWYRINKDYVAEIKSFAETFLESELNFIDCESGWTEEVFNVRLSESNADYHLLDRKLIRTDLIRSEIELCDVFTQSKELVHVKFYKGSSSLSHLFSQGRISSNLLMKDESFRRNARKKIGSLGVDRNLIPINRNDFKRHEYTITFAIIDKKERSFVNSLPFFSLLNFRLSAEELSNWGYNVRVKKINMVEDLLLGPKTP</sequence>
<dbReference type="STRING" id="572036.SAMN05661099_1198"/>
<dbReference type="AlphaFoldDB" id="A0A1T5B1C3"/>
<organism evidence="1 2">
    <name type="scientific">Daejeonella lutea</name>
    <dbReference type="NCBI Taxonomy" id="572036"/>
    <lineage>
        <taxon>Bacteria</taxon>
        <taxon>Pseudomonadati</taxon>
        <taxon>Bacteroidota</taxon>
        <taxon>Sphingobacteriia</taxon>
        <taxon>Sphingobacteriales</taxon>
        <taxon>Sphingobacteriaceae</taxon>
        <taxon>Daejeonella</taxon>
    </lineage>
</organism>